<name>A0A1B1AE52_9PROT</name>
<dbReference type="STRING" id="1759059.ATE48_02305"/>
<dbReference type="InterPro" id="IPR036188">
    <property type="entry name" value="FAD/NAD-bd_sf"/>
</dbReference>
<protein>
    <recommendedName>
        <fullName evidence="3">FAD-binding domain-containing protein</fullName>
    </recommendedName>
</protein>
<dbReference type="InParanoid" id="A0A1B1AE52"/>
<feature type="domain" description="FAD-binding" evidence="3">
    <location>
        <begin position="4"/>
        <end position="329"/>
    </location>
</feature>
<organism evidence="4 5">
    <name type="scientific">Candidatus Viadribacter manganicus</name>
    <dbReference type="NCBI Taxonomy" id="1759059"/>
    <lineage>
        <taxon>Bacteria</taxon>
        <taxon>Pseudomonadati</taxon>
        <taxon>Pseudomonadota</taxon>
        <taxon>Alphaproteobacteria</taxon>
        <taxon>Hyphomonadales</taxon>
        <taxon>Hyphomonadaceae</taxon>
        <taxon>Candidatus Viadribacter</taxon>
    </lineage>
</organism>
<dbReference type="GO" id="GO:0004497">
    <property type="term" value="F:monooxygenase activity"/>
    <property type="evidence" value="ECO:0007669"/>
    <property type="project" value="UniProtKB-KW"/>
</dbReference>
<dbReference type="PROSITE" id="PS51257">
    <property type="entry name" value="PROKAR_LIPOPROTEIN"/>
    <property type="match status" value="1"/>
</dbReference>
<sequence length="404" mass="42958">MKRLEIAIAGCGVAGLACATFLRRFGARVVLFDKLQTPQPLGSGIILQPVGLRVLDEIGAGDAIRDLGAPIKRLSGRASPRGNVVLDVRYAARGVHAPCGLGVHRGALFQVLYDAALTAGAEVESGRDIVAARDGRLIFADGAESAAFDLIIDALGVRSPLSGAAPQPLPFGALWASLDWAGSFDGAALEQRYVKARKMVGVMPIGRLKGEPRSQAAFFWSLKHADRAAWRTTAIDDWKREVLALWPETAPLLAQIASHDDLVFATYAHRTRRGAVSPDCVHVGDSWHCASPQLGQGANMALLDALALAHALETQSNLEAALGEYERLRLLHIQLYQVASWMFTPAYQSESDAFAFVRDWIMSPLSRLAPAPAILAGLVAGEIGAPLSAIGRARTAPAARGDAA</sequence>
<dbReference type="PANTHER" id="PTHR13789:SF309">
    <property type="entry name" value="PUTATIVE (AFU_ORTHOLOGUE AFUA_6G14510)-RELATED"/>
    <property type="match status" value="1"/>
</dbReference>
<evidence type="ECO:0000259" key="3">
    <source>
        <dbReference type="Pfam" id="PF01494"/>
    </source>
</evidence>
<dbReference type="InterPro" id="IPR002938">
    <property type="entry name" value="FAD-bd"/>
</dbReference>
<dbReference type="Gene3D" id="3.30.9.30">
    <property type="match status" value="1"/>
</dbReference>
<dbReference type="GO" id="GO:0071949">
    <property type="term" value="F:FAD binding"/>
    <property type="evidence" value="ECO:0007669"/>
    <property type="project" value="InterPro"/>
</dbReference>
<evidence type="ECO:0000313" key="5">
    <source>
        <dbReference type="Proteomes" id="UP000092498"/>
    </source>
</evidence>
<dbReference type="SUPFAM" id="SSF51905">
    <property type="entry name" value="FAD/NAD(P)-binding domain"/>
    <property type="match status" value="1"/>
</dbReference>
<dbReference type="Proteomes" id="UP000092498">
    <property type="component" value="Chromosome"/>
</dbReference>
<dbReference type="PANTHER" id="PTHR13789">
    <property type="entry name" value="MONOOXYGENASE"/>
    <property type="match status" value="1"/>
</dbReference>
<dbReference type="Gene3D" id="3.50.50.60">
    <property type="entry name" value="FAD/NAD(P)-binding domain"/>
    <property type="match status" value="1"/>
</dbReference>
<dbReference type="PRINTS" id="PR00420">
    <property type="entry name" value="RNGMNOXGNASE"/>
</dbReference>
<gene>
    <name evidence="4" type="ORF">ATE48_02305</name>
</gene>
<accession>A0A1B1AE52</accession>
<evidence type="ECO:0000256" key="1">
    <source>
        <dbReference type="ARBA" id="ARBA00023002"/>
    </source>
</evidence>
<dbReference type="Pfam" id="PF01494">
    <property type="entry name" value="FAD_binding_3"/>
    <property type="match status" value="1"/>
</dbReference>
<keyword evidence="5" id="KW-1185">Reference proteome</keyword>
<keyword evidence="1" id="KW-0560">Oxidoreductase</keyword>
<evidence type="ECO:0000313" key="4">
    <source>
        <dbReference type="EMBL" id="ANP44838.1"/>
    </source>
</evidence>
<dbReference type="KEGG" id="cbot:ATE48_02305"/>
<reference evidence="4 5" key="1">
    <citation type="submission" date="2015-11" db="EMBL/GenBank/DDBJ databases">
        <title>Whole-Genome Sequence of Candidatus Oderbacter manganicum from the National Park Lower Oder Valley, Germany.</title>
        <authorList>
            <person name="Braun B."/>
            <person name="Liere K."/>
            <person name="Szewzyk U."/>
        </authorList>
    </citation>
    <scope>NUCLEOTIDE SEQUENCE [LARGE SCALE GENOMIC DNA]</scope>
    <source>
        <strain evidence="4 5">OTSz_A_272</strain>
    </source>
</reference>
<dbReference type="OrthoDB" id="5499180at2"/>
<keyword evidence="2" id="KW-0503">Monooxygenase</keyword>
<dbReference type="InterPro" id="IPR050493">
    <property type="entry name" value="FAD-dep_Monooxygenase_BioMet"/>
</dbReference>
<dbReference type="AlphaFoldDB" id="A0A1B1AE52"/>
<dbReference type="EMBL" id="CP013244">
    <property type="protein sequence ID" value="ANP44838.1"/>
    <property type="molecule type" value="Genomic_DNA"/>
</dbReference>
<proteinExistence type="predicted"/>
<evidence type="ECO:0000256" key="2">
    <source>
        <dbReference type="ARBA" id="ARBA00023033"/>
    </source>
</evidence>